<dbReference type="PANTHER" id="PTHR31580">
    <property type="entry name" value="FILAMENT-LIKE PLANT PROTEIN 4"/>
    <property type="match status" value="1"/>
</dbReference>
<gene>
    <name evidence="4" type="primary">ga18801</name>
    <name evidence="4" type="ORF">PR202_ga18801</name>
</gene>
<accession>A0AAV5CUG0</accession>
<comment type="similarity">
    <text evidence="1">Belongs to the FPP family.</text>
</comment>
<keyword evidence="2 3" id="KW-0175">Coiled coil</keyword>
<dbReference type="EMBL" id="BQKI01000009">
    <property type="protein sequence ID" value="GJN01527.1"/>
    <property type="molecule type" value="Genomic_DNA"/>
</dbReference>
<reference evidence="4" key="2">
    <citation type="submission" date="2021-12" db="EMBL/GenBank/DDBJ databases">
        <title>Resequencing data analysis of finger millet.</title>
        <authorList>
            <person name="Hatakeyama M."/>
            <person name="Aluri S."/>
            <person name="Balachadran M.T."/>
            <person name="Sivarajan S.R."/>
            <person name="Poveda L."/>
            <person name="Shimizu-Inatsugi R."/>
            <person name="Schlapbach R."/>
            <person name="Sreeman S.M."/>
            <person name="Shimizu K.K."/>
        </authorList>
    </citation>
    <scope>NUCLEOTIDE SEQUENCE</scope>
</reference>
<evidence type="ECO:0000256" key="3">
    <source>
        <dbReference type="SAM" id="Coils"/>
    </source>
</evidence>
<keyword evidence="5" id="KW-1185">Reference proteome</keyword>
<dbReference type="Pfam" id="PF05911">
    <property type="entry name" value="FPP"/>
    <property type="match status" value="1"/>
</dbReference>
<evidence type="ECO:0000256" key="2">
    <source>
        <dbReference type="ARBA" id="ARBA00023054"/>
    </source>
</evidence>
<reference evidence="4" key="1">
    <citation type="journal article" date="2018" name="DNA Res.">
        <title>Multiple hybrid de novo genome assembly of finger millet, an orphan allotetraploid crop.</title>
        <authorList>
            <person name="Hatakeyama M."/>
            <person name="Aluri S."/>
            <person name="Balachadran M.T."/>
            <person name="Sivarajan S.R."/>
            <person name="Patrignani A."/>
            <person name="Gruter S."/>
            <person name="Poveda L."/>
            <person name="Shimizu-Inatsugi R."/>
            <person name="Baeten J."/>
            <person name="Francoijs K.J."/>
            <person name="Nataraja K.N."/>
            <person name="Reddy Y.A.N."/>
            <person name="Phadnis S."/>
            <person name="Ravikumar R.L."/>
            <person name="Schlapbach R."/>
            <person name="Sreeman S.M."/>
            <person name="Shimizu K.K."/>
        </authorList>
    </citation>
    <scope>NUCLEOTIDE SEQUENCE</scope>
</reference>
<proteinExistence type="inferred from homology"/>
<dbReference type="AlphaFoldDB" id="A0AAV5CUG0"/>
<organism evidence="4 5">
    <name type="scientific">Eleusine coracana subsp. coracana</name>
    <dbReference type="NCBI Taxonomy" id="191504"/>
    <lineage>
        <taxon>Eukaryota</taxon>
        <taxon>Viridiplantae</taxon>
        <taxon>Streptophyta</taxon>
        <taxon>Embryophyta</taxon>
        <taxon>Tracheophyta</taxon>
        <taxon>Spermatophyta</taxon>
        <taxon>Magnoliopsida</taxon>
        <taxon>Liliopsida</taxon>
        <taxon>Poales</taxon>
        <taxon>Poaceae</taxon>
        <taxon>PACMAD clade</taxon>
        <taxon>Chloridoideae</taxon>
        <taxon>Cynodonteae</taxon>
        <taxon>Eleusininae</taxon>
        <taxon>Eleusine</taxon>
    </lineage>
</organism>
<evidence type="ECO:0000313" key="4">
    <source>
        <dbReference type="EMBL" id="GJN01527.1"/>
    </source>
</evidence>
<evidence type="ECO:0000313" key="5">
    <source>
        <dbReference type="Proteomes" id="UP001054889"/>
    </source>
</evidence>
<dbReference type="PANTHER" id="PTHR31580:SF22">
    <property type="entry name" value="FILAMENT-LIKE PLANT PROTEIN 7"/>
    <property type="match status" value="1"/>
</dbReference>
<evidence type="ECO:0000256" key="1">
    <source>
        <dbReference type="ARBA" id="ARBA00005921"/>
    </source>
</evidence>
<name>A0AAV5CUG0_ELECO</name>
<protein>
    <submittedName>
        <fullName evidence="4">Uncharacterized protein</fullName>
    </submittedName>
</protein>
<dbReference type="Proteomes" id="UP001054889">
    <property type="component" value="Unassembled WGS sequence"/>
</dbReference>
<comment type="caution">
    <text evidence="4">The sequence shown here is derived from an EMBL/GenBank/DDBJ whole genome shotgun (WGS) entry which is preliminary data.</text>
</comment>
<feature type="coiled-coil region" evidence="3">
    <location>
        <begin position="25"/>
        <end position="52"/>
    </location>
</feature>
<dbReference type="InterPro" id="IPR008587">
    <property type="entry name" value="FPP_plant"/>
</dbReference>
<sequence>MLSQVHSDLRQFSVGELQQSHHHSLSLKKEKVAQLERSLQGLSEQLSFAHAECIEKDAVLAKQAKVAEEAILGWEKAEAEAIALKTQLDNTLDQKAVIEQRICQLDEAINVAMLERESLIKIQPKLFLVSKTKF</sequence>